<dbReference type="GO" id="GO:0106300">
    <property type="term" value="P:protein-DNA covalent cross-linking repair"/>
    <property type="evidence" value="ECO:0007669"/>
    <property type="project" value="InterPro"/>
</dbReference>
<protein>
    <recommendedName>
        <fullName evidence="8">Abasic site processing protein</fullName>
        <ecNumber evidence="8">3.4.-.-</ecNumber>
    </recommendedName>
</protein>
<organism evidence="9 10">
    <name type="scientific">Dietzia maris</name>
    <dbReference type="NCBI Taxonomy" id="37915"/>
    <lineage>
        <taxon>Bacteria</taxon>
        <taxon>Bacillati</taxon>
        <taxon>Actinomycetota</taxon>
        <taxon>Actinomycetes</taxon>
        <taxon>Mycobacteriales</taxon>
        <taxon>Dietziaceae</taxon>
        <taxon>Dietzia</taxon>
    </lineage>
</organism>
<dbReference type="InterPro" id="IPR036590">
    <property type="entry name" value="SRAP-like"/>
</dbReference>
<keyword evidence="5" id="KW-0190">Covalent protein-DNA linkage</keyword>
<dbReference type="GO" id="GO:0008233">
    <property type="term" value="F:peptidase activity"/>
    <property type="evidence" value="ECO:0007669"/>
    <property type="project" value="UniProtKB-KW"/>
</dbReference>
<evidence type="ECO:0000256" key="7">
    <source>
        <dbReference type="ARBA" id="ARBA00023239"/>
    </source>
</evidence>
<evidence type="ECO:0000256" key="3">
    <source>
        <dbReference type="ARBA" id="ARBA00022763"/>
    </source>
</evidence>
<dbReference type="GO" id="GO:0003697">
    <property type="term" value="F:single-stranded DNA binding"/>
    <property type="evidence" value="ECO:0007669"/>
    <property type="project" value="InterPro"/>
</dbReference>
<evidence type="ECO:0000256" key="2">
    <source>
        <dbReference type="ARBA" id="ARBA00022670"/>
    </source>
</evidence>
<keyword evidence="7" id="KW-0456">Lyase</keyword>
<sequence length="246" mass="27160">MCGRYSVAVSGAALVDVLDLDGTEPGFEWEPAYSVTPRTRAPVIRDRLIGEQRVREAFLPTWGLRPSWAKRKGPRPINARLETAATNGMFRSAFASARALVPMTGYYEWQEALEGGKKVKNPSYVHAPGDELLLAAGLLAFHRQDGDEQWRTTFTIITRTGEDAAGEVHDRMPVFVTPALCDTWLDPEKLEKDQVGDVLDLLDVESRAAASTLRTRPVSRAVNNVRTLDRRDAGLIEAVTRGGGDR</sequence>
<keyword evidence="3" id="KW-0227">DNA damage</keyword>
<keyword evidence="2 8" id="KW-0645">Protease</keyword>
<evidence type="ECO:0000313" key="9">
    <source>
        <dbReference type="EMBL" id="RBA30600.1"/>
    </source>
</evidence>
<evidence type="ECO:0000256" key="8">
    <source>
        <dbReference type="RuleBase" id="RU364100"/>
    </source>
</evidence>
<dbReference type="GO" id="GO:0016829">
    <property type="term" value="F:lyase activity"/>
    <property type="evidence" value="ECO:0007669"/>
    <property type="project" value="UniProtKB-KW"/>
</dbReference>
<dbReference type="Proteomes" id="UP000252187">
    <property type="component" value="Unassembled WGS sequence"/>
</dbReference>
<evidence type="ECO:0000256" key="4">
    <source>
        <dbReference type="ARBA" id="ARBA00022801"/>
    </source>
</evidence>
<proteinExistence type="inferred from homology"/>
<keyword evidence="4 8" id="KW-0378">Hydrolase</keyword>
<dbReference type="GO" id="GO:0006508">
    <property type="term" value="P:proteolysis"/>
    <property type="evidence" value="ECO:0007669"/>
    <property type="project" value="UniProtKB-KW"/>
</dbReference>
<dbReference type="EMBL" id="QNTT01000074">
    <property type="protein sequence ID" value="RBA30600.1"/>
    <property type="molecule type" value="Genomic_DNA"/>
</dbReference>
<dbReference type="PANTHER" id="PTHR13604">
    <property type="entry name" value="DC12-RELATED"/>
    <property type="match status" value="1"/>
</dbReference>
<evidence type="ECO:0000256" key="5">
    <source>
        <dbReference type="ARBA" id="ARBA00023124"/>
    </source>
</evidence>
<evidence type="ECO:0000256" key="1">
    <source>
        <dbReference type="ARBA" id="ARBA00008136"/>
    </source>
</evidence>
<evidence type="ECO:0000256" key="6">
    <source>
        <dbReference type="ARBA" id="ARBA00023125"/>
    </source>
</evidence>
<keyword evidence="6" id="KW-0238">DNA-binding</keyword>
<name>A0A365P704_9ACTN</name>
<evidence type="ECO:0000313" key="10">
    <source>
        <dbReference type="Proteomes" id="UP000252187"/>
    </source>
</evidence>
<dbReference type="AlphaFoldDB" id="A0A365P704"/>
<dbReference type="EC" id="3.4.-.-" evidence="8"/>
<dbReference type="Pfam" id="PF02586">
    <property type="entry name" value="SRAP"/>
    <property type="match status" value="1"/>
</dbReference>
<comment type="caution">
    <text evidence="9">The sequence shown here is derived from an EMBL/GenBank/DDBJ whole genome shotgun (WGS) entry which is preliminary data.</text>
</comment>
<dbReference type="PANTHER" id="PTHR13604:SF0">
    <property type="entry name" value="ABASIC SITE PROCESSING PROTEIN HMCES"/>
    <property type="match status" value="1"/>
</dbReference>
<dbReference type="InterPro" id="IPR003738">
    <property type="entry name" value="SRAP"/>
</dbReference>
<comment type="similarity">
    <text evidence="1 8">Belongs to the SOS response-associated peptidase family.</text>
</comment>
<reference evidence="9 10" key="1">
    <citation type="submission" date="2018-06" db="EMBL/GenBank/DDBJ databases">
        <title>Whole genome sequencing of four bacterial strains from South Shetland trench revealing bio-synthetic gene clusters.</title>
        <authorList>
            <person name="Abdel-Mageed W.M."/>
            <person name="Lehri B."/>
            <person name="Jarmusch S.A."/>
            <person name="Miranda K."/>
            <person name="Goodfellow M."/>
            <person name="Jaspars M."/>
            <person name="Karlyshev A.V."/>
        </authorList>
    </citation>
    <scope>NUCLEOTIDE SEQUENCE [LARGE SCALE GENOMIC DNA]</scope>
    <source>
        <strain evidence="9 10">SST1</strain>
    </source>
</reference>
<dbReference type="SUPFAM" id="SSF143081">
    <property type="entry name" value="BB1717-like"/>
    <property type="match status" value="1"/>
</dbReference>
<accession>A0A365P704</accession>
<dbReference type="Gene3D" id="3.90.1680.10">
    <property type="entry name" value="SOS response associated peptidase-like"/>
    <property type="match status" value="1"/>
</dbReference>
<gene>
    <name evidence="9" type="ORF">DQ226_16675</name>
</gene>